<dbReference type="CDD" id="cd00041">
    <property type="entry name" value="CUB"/>
    <property type="match status" value="2"/>
</dbReference>
<evidence type="ECO:0000256" key="5">
    <source>
        <dbReference type="SAM" id="MobiDB-lite"/>
    </source>
</evidence>
<dbReference type="InterPro" id="IPR000859">
    <property type="entry name" value="CUB_dom"/>
</dbReference>
<dbReference type="Gene3D" id="2.60.120.290">
    <property type="entry name" value="Spermadhesin, CUB domain"/>
    <property type="match status" value="2"/>
</dbReference>
<organism evidence="9 10">
    <name type="scientific">Stylophora pistillata</name>
    <name type="common">Smooth cauliflower coral</name>
    <dbReference type="NCBI Taxonomy" id="50429"/>
    <lineage>
        <taxon>Eukaryota</taxon>
        <taxon>Metazoa</taxon>
        <taxon>Cnidaria</taxon>
        <taxon>Anthozoa</taxon>
        <taxon>Hexacorallia</taxon>
        <taxon>Scleractinia</taxon>
        <taxon>Astrocoeniina</taxon>
        <taxon>Pocilloporidae</taxon>
        <taxon>Stylophora</taxon>
    </lineage>
</organism>
<dbReference type="Pfam" id="PF00431">
    <property type="entry name" value="CUB"/>
    <property type="match status" value="2"/>
</dbReference>
<dbReference type="EMBL" id="LSMT01000073">
    <property type="protein sequence ID" value="PFX28983.1"/>
    <property type="molecule type" value="Genomic_DNA"/>
</dbReference>
<evidence type="ECO:0000256" key="6">
    <source>
        <dbReference type="SAM" id="Phobius"/>
    </source>
</evidence>
<evidence type="ECO:0000256" key="4">
    <source>
        <dbReference type="PROSITE-ProRule" id="PRU00059"/>
    </source>
</evidence>
<dbReference type="InterPro" id="IPR055355">
    <property type="entry name" value="ZP-C"/>
</dbReference>
<dbReference type="PROSITE" id="PS51034">
    <property type="entry name" value="ZP_2"/>
    <property type="match status" value="1"/>
</dbReference>
<proteinExistence type="predicted"/>
<keyword evidence="6" id="KW-0812">Transmembrane</keyword>
<dbReference type="PANTHER" id="PTHR14002">
    <property type="entry name" value="ENDOGLIN/TGF-BETA RECEPTOR TYPE III"/>
    <property type="match status" value="1"/>
</dbReference>
<feature type="domain" description="CUB" evidence="7">
    <location>
        <begin position="175"/>
        <end position="293"/>
    </location>
</feature>
<keyword evidence="1" id="KW-0732">Signal</keyword>
<comment type="caution">
    <text evidence="9">The sequence shown here is derived from an EMBL/GenBank/DDBJ whole genome shotgun (WGS) entry which is preliminary data.</text>
</comment>
<evidence type="ECO:0000313" key="9">
    <source>
        <dbReference type="EMBL" id="PFX28983.1"/>
    </source>
</evidence>
<dbReference type="PRINTS" id="PR00023">
    <property type="entry name" value="ZPELLUCIDA"/>
</dbReference>
<dbReference type="SMART" id="SM00241">
    <property type="entry name" value="ZP"/>
    <property type="match status" value="1"/>
</dbReference>
<dbReference type="Gene3D" id="2.60.40.3210">
    <property type="entry name" value="Zona pellucida, ZP-N domain"/>
    <property type="match status" value="1"/>
</dbReference>
<dbReference type="Gene3D" id="2.60.40.4100">
    <property type="entry name" value="Zona pellucida, ZP-C domain"/>
    <property type="match status" value="1"/>
</dbReference>
<feature type="domain" description="CUB" evidence="7">
    <location>
        <begin position="44"/>
        <end position="158"/>
    </location>
</feature>
<dbReference type="InterPro" id="IPR048290">
    <property type="entry name" value="ZP_chr"/>
</dbReference>
<evidence type="ECO:0000256" key="3">
    <source>
        <dbReference type="ARBA" id="ARBA00023180"/>
    </source>
</evidence>
<dbReference type="STRING" id="50429.A0A2B4SIR7"/>
<evidence type="ECO:0000256" key="2">
    <source>
        <dbReference type="ARBA" id="ARBA00023157"/>
    </source>
</evidence>
<dbReference type="Pfam" id="PF23344">
    <property type="entry name" value="ZP-N"/>
    <property type="match status" value="1"/>
</dbReference>
<keyword evidence="2" id="KW-1015">Disulfide bond</keyword>
<keyword evidence="6" id="KW-1133">Transmembrane helix</keyword>
<keyword evidence="3" id="KW-0325">Glycoprotein</keyword>
<feature type="region of interest" description="Disordered" evidence="5">
    <location>
        <begin position="480"/>
        <end position="502"/>
    </location>
</feature>
<dbReference type="SMART" id="SM00042">
    <property type="entry name" value="CUB"/>
    <property type="match status" value="2"/>
</dbReference>
<dbReference type="PANTHER" id="PTHR14002:SF43">
    <property type="entry name" value="DELTA-LIKE PROTEIN"/>
    <property type="match status" value="1"/>
</dbReference>
<gene>
    <name evidence="9" type="primary">CUZD1</name>
    <name evidence="9" type="ORF">AWC38_SpisGene6258</name>
</gene>
<protein>
    <submittedName>
        <fullName evidence="9">CUB and zona pellucida-like domain-containing protein 1</fullName>
    </submittedName>
</protein>
<sequence>MRLRYRICASAMGKLNLLVKTKLLFWCTIYSAFLIKTEANIAVCSPSNTNIAIDAQSPGVISKPTFPDGSSRTSCIWQIQAPENFRLAITIEALSLNGQDDYLAIRDGATTVSPLIGKYGPCTTGSLTLLSSGRSALLQLESAVHRTTDELKLSYSPTDPGDINCENSENPPGICSINTELTGLSGFVTTPDFPSNYDENEYCLWTILAPPGYRLQFSIHFLGIEDDRYSGRTCGDDSISVSEYRGNATEDIIKFCGCKNLFSFVSSEEKMFLTFRSYKRNNWPGFYASYKALAPEDCPRGELDCPRKNVEPIAFNAQSQVCTIIPKNTSSRVDVQRTSSAITSSSSMLSTPSSSRATSKYGTPLKETQDTISSSPLSPTFISATSHDLIYTPIQATISPNRSVSSFGKTVDGDDVQPIGQLKNSRHFSLSISHVKASPIITSSHNKALMTKQTEVGASSGSYQSEYKIRETQSNYITSTKTSDSTAFRSSETTIGQPSTRDPPVTITQSLLRGLAVKCSQFGMKVTISRILLPYLDIKSVRLNDPSCKVFFVNDTLAILSAPLEECGTQHNETSDYLIYQNTMTGDEKSSNSNSSITRDGTVKFEFQCSFRKLQVLSIVSYSTSSKVIYLKDGDGVGNFTFAMNMFEDPKYNLEVKQYPAVVYPGQPMYFQVKVRALDRNLLTFLEECWVTPSTDPGDKTRHTIIQHGCSRDSTLQYDYKKSPIQNFTFKAFQFRGVVSERLYVHCQVVTCRESDTDSVCERGCRKNGRRRRENKAFIMDEEVFLSLGPVSRQEQNKTSEHHDLVVYIKALAWILGTLALILATAMIVLIIRRRKLHKDKNNSWNLIALRKNDVQDEEEKRGLRTSRQDTGT</sequence>
<dbReference type="InterPro" id="IPR055356">
    <property type="entry name" value="ZP-N"/>
</dbReference>
<accession>A0A2B4SIR7</accession>
<dbReference type="InterPro" id="IPR042235">
    <property type="entry name" value="ZP-C_dom"/>
</dbReference>
<dbReference type="SUPFAM" id="SSF49854">
    <property type="entry name" value="Spermadhesin, CUB domain"/>
    <property type="match status" value="2"/>
</dbReference>
<keyword evidence="10" id="KW-1185">Reference proteome</keyword>
<dbReference type="PROSITE" id="PS01180">
    <property type="entry name" value="CUB"/>
    <property type="match status" value="2"/>
</dbReference>
<dbReference type="OrthoDB" id="9987373at2759"/>
<dbReference type="InterPro" id="IPR001507">
    <property type="entry name" value="ZP_dom"/>
</dbReference>
<evidence type="ECO:0000313" key="10">
    <source>
        <dbReference type="Proteomes" id="UP000225706"/>
    </source>
</evidence>
<evidence type="ECO:0000256" key="1">
    <source>
        <dbReference type="ARBA" id="ARBA00022729"/>
    </source>
</evidence>
<reference evidence="10" key="1">
    <citation type="journal article" date="2017" name="bioRxiv">
        <title>Comparative analysis of the genomes of Stylophora pistillata and Acropora digitifera provides evidence for extensive differences between species of corals.</title>
        <authorList>
            <person name="Voolstra C.R."/>
            <person name="Li Y."/>
            <person name="Liew Y.J."/>
            <person name="Baumgarten S."/>
            <person name="Zoccola D."/>
            <person name="Flot J.-F."/>
            <person name="Tambutte S."/>
            <person name="Allemand D."/>
            <person name="Aranda M."/>
        </authorList>
    </citation>
    <scope>NUCLEOTIDE SEQUENCE [LARGE SCALE GENOMIC DNA]</scope>
</reference>
<dbReference type="Proteomes" id="UP000225706">
    <property type="component" value="Unassembled WGS sequence"/>
</dbReference>
<keyword evidence="6" id="KW-0472">Membrane</keyword>
<feature type="transmembrane region" description="Helical" evidence="6">
    <location>
        <begin position="811"/>
        <end position="832"/>
    </location>
</feature>
<comment type="caution">
    <text evidence="4">Lacks conserved residue(s) required for the propagation of feature annotation.</text>
</comment>
<feature type="region of interest" description="Disordered" evidence="5">
    <location>
        <begin position="336"/>
        <end position="374"/>
    </location>
</feature>
<dbReference type="InterPro" id="IPR035914">
    <property type="entry name" value="Sperma_CUB_dom_sf"/>
</dbReference>
<evidence type="ECO:0000259" key="8">
    <source>
        <dbReference type="PROSITE" id="PS51034"/>
    </source>
</evidence>
<evidence type="ECO:0000259" key="7">
    <source>
        <dbReference type="PROSITE" id="PS01180"/>
    </source>
</evidence>
<name>A0A2B4SIR7_STYPI</name>
<feature type="compositionally biased region" description="Low complexity" evidence="5">
    <location>
        <begin position="338"/>
        <end position="359"/>
    </location>
</feature>
<feature type="domain" description="ZP" evidence="8">
    <location>
        <begin position="518"/>
        <end position="768"/>
    </location>
</feature>
<dbReference type="AlphaFoldDB" id="A0A2B4SIR7"/>
<dbReference type="Pfam" id="PF00100">
    <property type="entry name" value="Zona_pellucida"/>
    <property type="match status" value="1"/>
</dbReference>